<dbReference type="Proteomes" id="UP000287853">
    <property type="component" value="Unassembled WGS sequence"/>
</dbReference>
<protein>
    <submittedName>
        <fullName evidence="1">Uncharacterized protein</fullName>
    </submittedName>
</protein>
<organism evidence="1 2">
    <name type="scientific">Candidatus Electrothrix aarhusensis</name>
    <dbReference type="NCBI Taxonomy" id="1859131"/>
    <lineage>
        <taxon>Bacteria</taxon>
        <taxon>Pseudomonadati</taxon>
        <taxon>Thermodesulfobacteriota</taxon>
        <taxon>Desulfobulbia</taxon>
        <taxon>Desulfobulbales</taxon>
        <taxon>Desulfobulbaceae</taxon>
        <taxon>Candidatus Electrothrix</taxon>
    </lineage>
</organism>
<accession>A0A444J3G9</accession>
<comment type="caution">
    <text evidence="1">The sequence shown here is derived from an EMBL/GenBank/DDBJ whole genome shotgun (WGS) entry which is preliminary data.</text>
</comment>
<dbReference type="AlphaFoldDB" id="A0A444J3G9"/>
<keyword evidence="2" id="KW-1185">Reference proteome</keyword>
<dbReference type="EMBL" id="MTKO01000028">
    <property type="protein sequence ID" value="RWX47727.1"/>
    <property type="molecule type" value="Genomic_DNA"/>
</dbReference>
<gene>
    <name evidence="1" type="ORF">H206_06964</name>
</gene>
<proteinExistence type="predicted"/>
<evidence type="ECO:0000313" key="1">
    <source>
        <dbReference type="EMBL" id="RWX47727.1"/>
    </source>
</evidence>
<sequence>MVHPKRINMIDLLAVTSGWCLASREPIKIKKPGHKVVSLFQLDLKVIILRHILERYNESTEKIWIILKPQVSRFQAIFCIVVFFDHYYLCRTTKC</sequence>
<name>A0A444J3G9_9BACT</name>
<evidence type="ECO:0000313" key="2">
    <source>
        <dbReference type="Proteomes" id="UP000287853"/>
    </source>
</evidence>
<reference evidence="1 2" key="1">
    <citation type="submission" date="2017-01" db="EMBL/GenBank/DDBJ databases">
        <title>The cable genome- insights into the physiology and evolution of filamentous bacteria capable of sulfide oxidation via long distance electron transfer.</title>
        <authorList>
            <person name="Schreiber L."/>
            <person name="Bjerg J.T."/>
            <person name="Boggild A."/>
            <person name="Van De Vossenberg J."/>
            <person name="Meysman F."/>
            <person name="Nielsen L.P."/>
            <person name="Schramm A."/>
            <person name="Kjeldsen K.U."/>
        </authorList>
    </citation>
    <scope>NUCLEOTIDE SEQUENCE [LARGE SCALE GENOMIC DNA]</scope>
    <source>
        <strain evidence="1">MCF</strain>
    </source>
</reference>